<dbReference type="InterPro" id="IPR002918">
    <property type="entry name" value="Lipase_EstA/Esterase_EstB"/>
</dbReference>
<sequence>MFRRLRHVLAVLVAVGLSATAVPAAASAAPRNPAAARSVAAASVGSAAVAALRNGNSNTETVYLVHGIKDPTKARNAAFYDCASLWSNAEWTLRNAGWHGGFRTFGYYGKDSHCDKRVNGTVDSRIQWVGLQLAWDIYNNYSRHGKSVDILAHSMGGLVARAAITGVQKHAKTKWGKFPPYLYVEDAVTLSTPFTGTNWATTCLAVNGWEQCSDMRPGSGFLKWCNQNPQAKGGTDWTLIGSSDDDIVTSGSATCMNAGHKVIYAAHQGLEHMDMIFKWNGSFTLRYINYTDRKVRWYTTTRQGPPVAWGYKSLYYSSGW</sequence>
<dbReference type="EMBL" id="BAABHK010000014">
    <property type="protein sequence ID" value="GAA4634633.1"/>
    <property type="molecule type" value="Genomic_DNA"/>
</dbReference>
<dbReference type="Gene3D" id="3.40.50.1820">
    <property type="entry name" value="alpha/beta hydrolase"/>
    <property type="match status" value="1"/>
</dbReference>
<keyword evidence="1" id="KW-0732">Signal</keyword>
<evidence type="ECO:0000256" key="1">
    <source>
        <dbReference type="SAM" id="SignalP"/>
    </source>
</evidence>
<proteinExistence type="predicted"/>
<evidence type="ECO:0008006" key="4">
    <source>
        <dbReference type="Google" id="ProtNLM"/>
    </source>
</evidence>
<evidence type="ECO:0000313" key="3">
    <source>
        <dbReference type="Proteomes" id="UP001501442"/>
    </source>
</evidence>
<organism evidence="2 3">
    <name type="scientific">Actinoallomurus vinaceus</name>
    <dbReference type="NCBI Taxonomy" id="1080074"/>
    <lineage>
        <taxon>Bacteria</taxon>
        <taxon>Bacillati</taxon>
        <taxon>Actinomycetota</taxon>
        <taxon>Actinomycetes</taxon>
        <taxon>Streptosporangiales</taxon>
        <taxon>Thermomonosporaceae</taxon>
        <taxon>Actinoallomurus</taxon>
    </lineage>
</organism>
<protein>
    <recommendedName>
        <fullName evidence="4">DUF676 domain-containing protein</fullName>
    </recommendedName>
</protein>
<accession>A0ABP8ULV7</accession>
<dbReference type="SUPFAM" id="SSF53474">
    <property type="entry name" value="alpha/beta-Hydrolases"/>
    <property type="match status" value="1"/>
</dbReference>
<evidence type="ECO:0000313" key="2">
    <source>
        <dbReference type="EMBL" id="GAA4634633.1"/>
    </source>
</evidence>
<dbReference type="InterPro" id="IPR029058">
    <property type="entry name" value="AB_hydrolase_fold"/>
</dbReference>
<feature type="signal peptide" evidence="1">
    <location>
        <begin position="1"/>
        <end position="24"/>
    </location>
</feature>
<name>A0ABP8ULV7_9ACTN</name>
<dbReference type="RefSeq" id="WP_345437604.1">
    <property type="nucleotide sequence ID" value="NZ_BAABHK010000014.1"/>
</dbReference>
<reference evidence="3" key="1">
    <citation type="journal article" date="2019" name="Int. J. Syst. Evol. Microbiol.">
        <title>The Global Catalogue of Microorganisms (GCM) 10K type strain sequencing project: providing services to taxonomists for standard genome sequencing and annotation.</title>
        <authorList>
            <consortium name="The Broad Institute Genomics Platform"/>
            <consortium name="The Broad Institute Genome Sequencing Center for Infectious Disease"/>
            <person name="Wu L."/>
            <person name="Ma J."/>
        </authorList>
    </citation>
    <scope>NUCLEOTIDE SEQUENCE [LARGE SCALE GENOMIC DNA]</scope>
    <source>
        <strain evidence="3">JCM 17939</strain>
    </source>
</reference>
<dbReference type="Pfam" id="PF01674">
    <property type="entry name" value="Lipase_2"/>
    <property type="match status" value="1"/>
</dbReference>
<feature type="chain" id="PRO_5047358481" description="DUF676 domain-containing protein" evidence="1">
    <location>
        <begin position="25"/>
        <end position="320"/>
    </location>
</feature>
<dbReference type="Proteomes" id="UP001501442">
    <property type="component" value="Unassembled WGS sequence"/>
</dbReference>
<keyword evidence="3" id="KW-1185">Reference proteome</keyword>
<gene>
    <name evidence="2" type="ORF">GCM10023196_076900</name>
</gene>
<comment type="caution">
    <text evidence="2">The sequence shown here is derived from an EMBL/GenBank/DDBJ whole genome shotgun (WGS) entry which is preliminary data.</text>
</comment>